<evidence type="ECO:0000313" key="1">
    <source>
        <dbReference type="EMBL" id="AFV12680.1"/>
    </source>
</evidence>
<keyword evidence="2" id="KW-1185">Reference proteome</keyword>
<dbReference type="HOGENOM" id="CLU_3158825_0_0_9"/>
<name>K4LL25_THEPS</name>
<gene>
    <name evidence="1" type="ordered locus">Tph_c25060</name>
</gene>
<evidence type="ECO:0000313" key="2">
    <source>
        <dbReference type="Proteomes" id="UP000000467"/>
    </source>
</evidence>
<dbReference type="KEGG" id="tpz:Tph_c25060"/>
<dbReference type="EMBL" id="CP003732">
    <property type="protein sequence ID" value="AFV12680.1"/>
    <property type="molecule type" value="Genomic_DNA"/>
</dbReference>
<organism evidence="1 2">
    <name type="scientific">Thermacetogenium phaeum (strain ATCC BAA-254 / DSM 26808 / PB)</name>
    <dbReference type="NCBI Taxonomy" id="1089553"/>
    <lineage>
        <taxon>Bacteria</taxon>
        <taxon>Bacillati</taxon>
        <taxon>Bacillota</taxon>
        <taxon>Clostridia</taxon>
        <taxon>Thermoanaerobacterales</taxon>
        <taxon>Thermoanaerobacteraceae</taxon>
        <taxon>Thermacetogenium</taxon>
    </lineage>
</organism>
<dbReference type="AlphaFoldDB" id="K4LL25"/>
<sequence>MKKSFSLKGISFLMVFVLLMSLFPALGHGGAVREQGIQVYLKRVLTCS</sequence>
<protein>
    <submittedName>
        <fullName evidence="1">Uncharacterized protein</fullName>
    </submittedName>
</protein>
<proteinExistence type="predicted"/>
<reference evidence="1 2" key="1">
    <citation type="journal article" date="2012" name="BMC Genomics">
        <title>Genome-guided analysis of physiological and morphological traits of the fermentative acetate oxidizer Thermacetogenium phaeum.</title>
        <authorList>
            <person name="Oehler D."/>
            <person name="Poehlein A."/>
            <person name="Leimbach A."/>
            <person name="Muller N."/>
            <person name="Daniel R."/>
            <person name="Gottschalk G."/>
            <person name="Schink B."/>
        </authorList>
    </citation>
    <scope>NUCLEOTIDE SEQUENCE [LARGE SCALE GENOMIC DNA]</scope>
    <source>
        <strain evidence="2">ATCC BAA-254 / DSM 26808 / PB</strain>
    </source>
</reference>
<dbReference type="RefSeq" id="WP_015051542.1">
    <property type="nucleotide sequence ID" value="NC_018870.1"/>
</dbReference>
<accession>K4LL25</accession>
<dbReference type="Proteomes" id="UP000000467">
    <property type="component" value="Chromosome"/>
</dbReference>